<evidence type="ECO:0000313" key="4">
    <source>
        <dbReference type="Proteomes" id="UP000278006"/>
    </source>
</evidence>
<dbReference type="Pfam" id="PF02129">
    <property type="entry name" value="Peptidase_S15"/>
    <property type="match status" value="1"/>
</dbReference>
<reference evidence="3 4" key="1">
    <citation type="submission" date="2018-10" db="EMBL/GenBank/DDBJ databases">
        <title>Draft genome of Cortibacter populi DSM10536.</title>
        <authorList>
            <person name="Bernier A.-M."/>
            <person name="Bernard K."/>
        </authorList>
    </citation>
    <scope>NUCLEOTIDE SEQUENCE [LARGE SCALE GENOMIC DNA]</scope>
    <source>
        <strain evidence="3 4">DSM 105136</strain>
    </source>
</reference>
<proteinExistence type="predicted"/>
<sequence>MPFPVDTVQFEYDATVTMSDGLPLHINVYRPKASGRYPVIITHGIYGKDVLWQTAPPYQAAWEKMSQKLPGLCDGSTCQFMRWEMPDPERWVPQGYVVIHADSRGAGKTPGYLDPLGARETQDYKELIEWAAQQPWSSGKVGLLGISYYAINQWQVAALQPKGLAAIIPWEGAFDAYRDMSYHGGIASTLFSKLWMNTQILPNQHGNGASPFVDAITGGPAAGAAIPETVLRGSASSLLKDMLAHPYDDAYYAQRTPRAERIVVPTLSAGNWSGAGLHLRGNLEAYQQIAAQQKWLRVHTGDHFSPFYAPQSFAVQKAFFDRFLKGDETAFPDEPRVMLTIRDPKNGFRERAESAWPIERTEYQRWYLDANQLQLHQQLPQQGHSASYAARSDGLSFVMPAADTDREFTGPLMAHLWVSTSSADADFFLTLRLLDPTGRDVTFEGANAPAVPVTQGWLRLSQRAQDPARSLPYRPWHAHQAPQAVVPGDPYPIDVEIWPTSIVVPAGYRLVLTIQGQDFSFPHLTEGLFRGSAPFLHEDRDPTLYGGTNTILSGPQQASFLLLPFIPATRQDRGGAE</sequence>
<dbReference type="GO" id="GO:0008239">
    <property type="term" value="F:dipeptidyl-peptidase activity"/>
    <property type="evidence" value="ECO:0007669"/>
    <property type="project" value="InterPro"/>
</dbReference>
<dbReference type="Pfam" id="PF08530">
    <property type="entry name" value="PepX_C"/>
    <property type="match status" value="1"/>
</dbReference>
<dbReference type="OrthoDB" id="9806163at2"/>
<dbReference type="InterPro" id="IPR029058">
    <property type="entry name" value="AB_hydrolase_fold"/>
</dbReference>
<dbReference type="InterPro" id="IPR050585">
    <property type="entry name" value="Xaa-Pro_dipeptidyl-ppase/CocE"/>
</dbReference>
<dbReference type="PANTHER" id="PTHR43056">
    <property type="entry name" value="PEPTIDASE S9 PROLYL OLIGOPEPTIDASE"/>
    <property type="match status" value="1"/>
</dbReference>
<accession>A0A3M6QKM0</accession>
<evidence type="ECO:0000313" key="3">
    <source>
        <dbReference type="EMBL" id="RMX03626.1"/>
    </source>
</evidence>
<dbReference type="EMBL" id="RDQO01000006">
    <property type="protein sequence ID" value="RMX03626.1"/>
    <property type="molecule type" value="Genomic_DNA"/>
</dbReference>
<feature type="domain" description="Xaa-Pro dipeptidyl-peptidase C-terminal" evidence="2">
    <location>
        <begin position="317"/>
        <end position="562"/>
    </location>
</feature>
<dbReference type="InterPro" id="IPR013736">
    <property type="entry name" value="Xaa-Pro_dipept_C"/>
</dbReference>
<dbReference type="Gene3D" id="2.60.120.260">
    <property type="entry name" value="Galactose-binding domain-like"/>
    <property type="match status" value="1"/>
</dbReference>
<evidence type="ECO:0000259" key="2">
    <source>
        <dbReference type="SMART" id="SM00939"/>
    </source>
</evidence>
<dbReference type="NCBIfam" id="TIGR00976">
    <property type="entry name" value="CocE_NonD"/>
    <property type="match status" value="1"/>
</dbReference>
<dbReference type="InterPro" id="IPR005674">
    <property type="entry name" value="CocE/Ser_esterase"/>
</dbReference>
<dbReference type="Gene3D" id="1.10.3020.20">
    <property type="match status" value="1"/>
</dbReference>
<dbReference type="SUPFAM" id="SSF53474">
    <property type="entry name" value="alpha/beta-Hydrolases"/>
    <property type="match status" value="1"/>
</dbReference>
<dbReference type="PANTHER" id="PTHR43056:SF10">
    <property type="entry name" value="COCE_NOND FAMILY, PUTATIVE (AFU_ORTHOLOGUE AFUA_7G00600)-RELATED"/>
    <property type="match status" value="1"/>
</dbReference>
<dbReference type="AlphaFoldDB" id="A0A3M6QKM0"/>
<dbReference type="SUPFAM" id="SSF49785">
    <property type="entry name" value="Galactose-binding domain-like"/>
    <property type="match status" value="1"/>
</dbReference>
<dbReference type="InterPro" id="IPR000383">
    <property type="entry name" value="Xaa-Pro-like_dom"/>
</dbReference>
<gene>
    <name evidence="3" type="ORF">D8I35_16570</name>
</gene>
<dbReference type="SMART" id="SM00939">
    <property type="entry name" value="PepX_C"/>
    <property type="match status" value="1"/>
</dbReference>
<comment type="caution">
    <text evidence="3">The sequence shown here is derived from an EMBL/GenBank/DDBJ whole genome shotgun (WGS) entry which is preliminary data.</text>
</comment>
<protein>
    <submittedName>
        <fullName evidence="3">CocE/NonD family hydrolase</fullName>
    </submittedName>
</protein>
<name>A0A3M6QKM0_9BURK</name>
<keyword evidence="4" id="KW-1185">Reference proteome</keyword>
<dbReference type="Gene3D" id="3.40.50.1820">
    <property type="entry name" value="alpha/beta hydrolase"/>
    <property type="match status" value="1"/>
</dbReference>
<dbReference type="Proteomes" id="UP000278006">
    <property type="component" value="Unassembled WGS sequence"/>
</dbReference>
<evidence type="ECO:0000256" key="1">
    <source>
        <dbReference type="ARBA" id="ARBA00022801"/>
    </source>
</evidence>
<dbReference type="InterPro" id="IPR008979">
    <property type="entry name" value="Galactose-bd-like_sf"/>
</dbReference>
<keyword evidence="1 3" id="KW-0378">Hydrolase</keyword>
<organism evidence="3 4">
    <name type="scientific">Corticibacter populi</name>
    <dbReference type="NCBI Taxonomy" id="1550736"/>
    <lineage>
        <taxon>Bacteria</taxon>
        <taxon>Pseudomonadati</taxon>
        <taxon>Pseudomonadota</taxon>
        <taxon>Betaproteobacteria</taxon>
        <taxon>Burkholderiales</taxon>
        <taxon>Comamonadaceae</taxon>
        <taxon>Corticibacter</taxon>
    </lineage>
</organism>